<sequence length="57" mass="6183">MVKLRATATMQGAYGIVRRGDQFEASPAQAADLLKRKRATRAPEPKPKKAAKSEAKS</sequence>
<feature type="region of interest" description="Disordered" evidence="1">
    <location>
        <begin position="34"/>
        <end position="57"/>
    </location>
</feature>
<dbReference type="AlphaFoldDB" id="A0A5E7ZNK2"/>
<evidence type="ECO:0000313" key="2">
    <source>
        <dbReference type="EMBL" id="VVT20357.1"/>
    </source>
</evidence>
<dbReference type="Proteomes" id="UP000326857">
    <property type="component" value="Unassembled WGS sequence"/>
</dbReference>
<evidence type="ECO:0000256" key="1">
    <source>
        <dbReference type="SAM" id="MobiDB-lite"/>
    </source>
</evidence>
<dbReference type="RefSeq" id="WP_199860937.1">
    <property type="nucleotide sequence ID" value="NZ_LR701528.1"/>
</dbReference>
<feature type="compositionally biased region" description="Basic and acidic residues" evidence="1">
    <location>
        <begin position="41"/>
        <end position="57"/>
    </location>
</feature>
<reference evidence="2 3" key="1">
    <citation type="submission" date="2019-09" db="EMBL/GenBank/DDBJ databases">
        <authorList>
            <person name="Dittami M. S."/>
        </authorList>
    </citation>
    <scope>NUCLEOTIDE SEQUENCE [LARGE SCALE GENOMIC DNA]</scope>
    <source>
        <strain evidence="2">SPHINGO391</strain>
    </source>
</reference>
<accession>A0A5E7ZNK2</accession>
<dbReference type="EMBL" id="CABVLI010000042">
    <property type="protein sequence ID" value="VVT20357.1"/>
    <property type="molecule type" value="Genomic_DNA"/>
</dbReference>
<organism evidence="2 3">
    <name type="scientific">Sphingomonas aurantiaca</name>
    <dbReference type="NCBI Taxonomy" id="185949"/>
    <lineage>
        <taxon>Bacteria</taxon>
        <taxon>Pseudomonadati</taxon>
        <taxon>Pseudomonadota</taxon>
        <taxon>Alphaproteobacteria</taxon>
        <taxon>Sphingomonadales</taxon>
        <taxon>Sphingomonadaceae</taxon>
        <taxon>Sphingomonas</taxon>
    </lineage>
</organism>
<name>A0A5E7ZNK2_9SPHN</name>
<proteinExistence type="predicted"/>
<gene>
    <name evidence="2" type="ORF">SPHINGO391_470058</name>
</gene>
<evidence type="ECO:0000313" key="3">
    <source>
        <dbReference type="Proteomes" id="UP000326857"/>
    </source>
</evidence>
<protein>
    <submittedName>
        <fullName evidence="2">Uncharacterized protein</fullName>
    </submittedName>
</protein>